<evidence type="ECO:0000256" key="2">
    <source>
        <dbReference type="SAM" id="Phobius"/>
    </source>
</evidence>
<dbReference type="STRING" id="1765722.AT728_18835"/>
<evidence type="ECO:0000313" key="3">
    <source>
        <dbReference type="EMBL" id="KUF18406.1"/>
    </source>
</evidence>
<feature type="transmembrane region" description="Helical" evidence="2">
    <location>
        <begin position="12"/>
        <end position="31"/>
    </location>
</feature>
<evidence type="ECO:0000256" key="1">
    <source>
        <dbReference type="SAM" id="MobiDB-lite"/>
    </source>
</evidence>
<organism evidence="3 4">
    <name type="scientific">Streptomyces silvensis</name>
    <dbReference type="NCBI Taxonomy" id="1765722"/>
    <lineage>
        <taxon>Bacteria</taxon>
        <taxon>Bacillati</taxon>
        <taxon>Actinomycetota</taxon>
        <taxon>Actinomycetes</taxon>
        <taxon>Kitasatosporales</taxon>
        <taxon>Streptomycetaceae</taxon>
        <taxon>Streptomyces</taxon>
    </lineage>
</organism>
<dbReference type="AlphaFoldDB" id="A0A0W7X650"/>
<feature type="region of interest" description="Disordered" evidence="1">
    <location>
        <begin position="167"/>
        <end position="188"/>
    </location>
</feature>
<protein>
    <submittedName>
        <fullName evidence="3">Uncharacterized protein</fullName>
    </submittedName>
</protein>
<name>A0A0W7X650_9ACTN</name>
<keyword evidence="2" id="KW-0472">Membrane</keyword>
<keyword evidence="2" id="KW-1133">Transmembrane helix</keyword>
<gene>
    <name evidence="3" type="ORF">AT728_18835</name>
</gene>
<proteinExistence type="predicted"/>
<dbReference type="EMBL" id="LOCL01000030">
    <property type="protein sequence ID" value="KUF18406.1"/>
    <property type="molecule type" value="Genomic_DNA"/>
</dbReference>
<sequence length="188" mass="20299">MGVRWMGLTGGTRTITTTSLLTLTVGLLIGTHGMIKGDTPRSLAGVLGVGIALTAITLITIRRWICDTTAQTQELTEARQGYEAELRANLAARASIEAEYARFTRDMAAARAQMAATLEAERQAMQAGVEKERLQLQQSAFLTGVQMERSGALKPGAVPRSNLIKFPKQHQETAPEREASREHGVVGP</sequence>
<feature type="compositionally biased region" description="Basic and acidic residues" evidence="1">
    <location>
        <begin position="169"/>
        <end position="188"/>
    </location>
</feature>
<keyword evidence="2" id="KW-0812">Transmembrane</keyword>
<dbReference type="Proteomes" id="UP000054804">
    <property type="component" value="Unassembled WGS sequence"/>
</dbReference>
<evidence type="ECO:0000313" key="4">
    <source>
        <dbReference type="Proteomes" id="UP000054804"/>
    </source>
</evidence>
<feature type="transmembrane region" description="Helical" evidence="2">
    <location>
        <begin position="43"/>
        <end position="65"/>
    </location>
</feature>
<reference evidence="3 4" key="1">
    <citation type="submission" date="2015-12" db="EMBL/GenBank/DDBJ databases">
        <title>Draft genome sequence of Streptomyces silvensis ATCC 53525, a producer of novel hormone antagonists.</title>
        <authorList>
            <person name="Johnston C.W."/>
            <person name="Li Y."/>
            <person name="Magarvey N.A."/>
        </authorList>
    </citation>
    <scope>NUCLEOTIDE SEQUENCE [LARGE SCALE GENOMIC DNA]</scope>
    <source>
        <strain evidence="3 4">ATCC 53525</strain>
    </source>
</reference>
<accession>A0A0W7X650</accession>
<keyword evidence="4" id="KW-1185">Reference proteome</keyword>
<comment type="caution">
    <text evidence="3">The sequence shown here is derived from an EMBL/GenBank/DDBJ whole genome shotgun (WGS) entry which is preliminary data.</text>
</comment>